<dbReference type="EMBL" id="CP101717">
    <property type="protein sequence ID" value="WLD58076.1"/>
    <property type="molecule type" value="Genomic_DNA"/>
</dbReference>
<sequence length="153" mass="16635">MCAWLVLVACSAAPAPGSPPAGAVLATYGDPTIEERPDFTARGWPVHVDFHRLYAARASDRIDDFLRLPDDTVLAFAVNGTEGEPPTVWRGQLLQDNLHVTSLTLSRAGQRLAASFTVNNQRYSLITRQDGVVVLWADDTPLPKESPTLLAPE</sequence>
<dbReference type="RefSeq" id="WP_304995361.1">
    <property type="nucleotide sequence ID" value="NZ_CP101717.1"/>
</dbReference>
<accession>A0AB38YFF4</accession>
<name>A0AB38YFF4_9GAMM</name>
<evidence type="ECO:0000313" key="1">
    <source>
        <dbReference type="EMBL" id="WLD58076.1"/>
    </source>
</evidence>
<dbReference type="AlphaFoldDB" id="A0AB38YFF4"/>
<reference evidence="1" key="1">
    <citation type="submission" date="2022-07" db="EMBL/GenBank/DDBJ databases">
        <title>Complete genome sequence of Salinispirillum sp. LH10-3-1 capable of multiple carbohydrate inversion isolated from a soda lake.</title>
        <authorList>
            <person name="Liu J."/>
            <person name="Zhai Y."/>
            <person name="Zhang H."/>
            <person name="Yang H."/>
            <person name="Qu J."/>
            <person name="Li J."/>
        </authorList>
    </citation>
    <scope>NUCLEOTIDE SEQUENCE</scope>
    <source>
        <strain evidence="1">LH 10-3-1</strain>
    </source>
</reference>
<gene>
    <name evidence="1" type="ORF">NFC81_15385</name>
</gene>
<proteinExistence type="predicted"/>
<protein>
    <submittedName>
        <fullName evidence="1">Uncharacterized protein</fullName>
    </submittedName>
</protein>
<organism evidence="1">
    <name type="scientific">Salinispirillum sp. LH 10-3-1</name>
    <dbReference type="NCBI Taxonomy" id="2952525"/>
    <lineage>
        <taxon>Bacteria</taxon>
        <taxon>Pseudomonadati</taxon>
        <taxon>Pseudomonadota</taxon>
        <taxon>Gammaproteobacteria</taxon>
        <taxon>Oceanospirillales</taxon>
        <taxon>Saccharospirillaceae</taxon>
        <taxon>Salinispirillum</taxon>
    </lineage>
</organism>